<accession>L5LRX8</accession>
<name>L5LRX8_MYODS</name>
<gene>
    <name evidence="1" type="ORF">MDA_GLEAN10002275</name>
</gene>
<keyword evidence="2" id="KW-1185">Reference proteome</keyword>
<dbReference type="AlphaFoldDB" id="L5LRX8"/>
<dbReference type="EMBL" id="KB108167">
    <property type="protein sequence ID" value="ELK29189.1"/>
    <property type="molecule type" value="Genomic_DNA"/>
</dbReference>
<reference evidence="2" key="1">
    <citation type="journal article" date="2013" name="Science">
        <title>Comparative analysis of bat genomes provides insight into the evolution of flight and immunity.</title>
        <authorList>
            <person name="Zhang G."/>
            <person name="Cowled C."/>
            <person name="Shi Z."/>
            <person name="Huang Z."/>
            <person name="Bishop-Lilly K.A."/>
            <person name="Fang X."/>
            <person name="Wynne J.W."/>
            <person name="Xiong Z."/>
            <person name="Baker M.L."/>
            <person name="Zhao W."/>
            <person name="Tachedjian M."/>
            <person name="Zhu Y."/>
            <person name="Zhou P."/>
            <person name="Jiang X."/>
            <person name="Ng J."/>
            <person name="Yang L."/>
            <person name="Wu L."/>
            <person name="Xiao J."/>
            <person name="Feng Y."/>
            <person name="Chen Y."/>
            <person name="Sun X."/>
            <person name="Zhang Y."/>
            <person name="Marsh G.A."/>
            <person name="Crameri G."/>
            <person name="Broder C.C."/>
            <person name="Frey K.G."/>
            <person name="Wang L.F."/>
            <person name="Wang J."/>
        </authorList>
    </citation>
    <scope>NUCLEOTIDE SEQUENCE [LARGE SCALE GENOMIC DNA]</scope>
</reference>
<protein>
    <submittedName>
        <fullName evidence="1">Uncharacterized protein</fullName>
    </submittedName>
</protein>
<organism evidence="1 2">
    <name type="scientific">Myotis davidii</name>
    <name type="common">David's myotis</name>
    <dbReference type="NCBI Taxonomy" id="225400"/>
    <lineage>
        <taxon>Eukaryota</taxon>
        <taxon>Metazoa</taxon>
        <taxon>Chordata</taxon>
        <taxon>Craniata</taxon>
        <taxon>Vertebrata</taxon>
        <taxon>Euteleostomi</taxon>
        <taxon>Mammalia</taxon>
        <taxon>Eutheria</taxon>
        <taxon>Laurasiatheria</taxon>
        <taxon>Chiroptera</taxon>
        <taxon>Yangochiroptera</taxon>
        <taxon>Vespertilionidae</taxon>
        <taxon>Myotis</taxon>
    </lineage>
</organism>
<evidence type="ECO:0000313" key="2">
    <source>
        <dbReference type="Proteomes" id="UP000010556"/>
    </source>
</evidence>
<evidence type="ECO:0000313" key="1">
    <source>
        <dbReference type="EMBL" id="ELK29189.1"/>
    </source>
</evidence>
<sequence>MTQSPGPCLLSAVSAAVPVGASAGPAVRSVGAEASVADVLRLLKARLLSSLTDLTTAVDAAYSRNRRKVARLVVSCAQSCYEPTRSLLSLTEPSLYVLDSHSSLFVFRERKGGTKDILAFFKVTDIISCYLVA</sequence>
<proteinExistence type="predicted"/>
<dbReference type="Proteomes" id="UP000010556">
    <property type="component" value="Unassembled WGS sequence"/>
</dbReference>